<evidence type="ECO:0000256" key="3">
    <source>
        <dbReference type="ARBA" id="ARBA00022516"/>
    </source>
</evidence>
<dbReference type="PANTHER" id="PTHR30100:SF1">
    <property type="entry name" value="PHOSPHATE ACYLTRANSFERASE"/>
    <property type="match status" value="1"/>
</dbReference>
<evidence type="ECO:0000256" key="10">
    <source>
        <dbReference type="HAMAP-Rule" id="MF_00019"/>
    </source>
</evidence>
<dbReference type="EMBL" id="DF977003">
    <property type="protein sequence ID" value="GAQ26300.1"/>
    <property type="molecule type" value="Genomic_DNA"/>
</dbReference>
<keyword evidence="5 10" id="KW-0443">Lipid metabolism</keyword>
<dbReference type="HAMAP" id="MF_00019">
    <property type="entry name" value="PlsX"/>
    <property type="match status" value="1"/>
</dbReference>
<reference evidence="11" key="1">
    <citation type="journal article" date="2016" name="Genome Announc.">
        <title>Draft Genome Sequence of the Syntrophic Lactate-Degrading Bacterium Tepidanaerobacter syntrophicus JLT.</title>
        <authorList>
            <person name="Matsuura N."/>
            <person name="Ohashi A."/>
            <person name="Tourlousse D.M."/>
            <person name="Sekiguchi Y."/>
        </authorList>
    </citation>
    <scope>NUCLEOTIDE SEQUENCE [LARGE SCALE GENOMIC DNA]</scope>
    <source>
        <strain evidence="11">JL</strain>
    </source>
</reference>
<evidence type="ECO:0000256" key="2">
    <source>
        <dbReference type="ARBA" id="ARBA00022490"/>
    </source>
</evidence>
<keyword evidence="2 10" id="KW-0963">Cytoplasm</keyword>
<evidence type="ECO:0000256" key="9">
    <source>
        <dbReference type="ARBA" id="ARBA00046608"/>
    </source>
</evidence>
<keyword evidence="3 10" id="KW-0444">Lipid biosynthesis</keyword>
<comment type="similarity">
    <text evidence="10">Belongs to the PlsX family.</text>
</comment>
<dbReference type="GO" id="GO:0043811">
    <property type="term" value="F:phosphate:acyl-[acyl carrier protein] acyltransferase activity"/>
    <property type="evidence" value="ECO:0007669"/>
    <property type="project" value="UniProtKB-UniRule"/>
</dbReference>
<keyword evidence="7 10" id="KW-1208">Phospholipid metabolism</keyword>
<dbReference type="Gene3D" id="3.40.718.10">
    <property type="entry name" value="Isopropylmalate Dehydrogenase"/>
    <property type="match status" value="1"/>
</dbReference>
<dbReference type="GO" id="GO:0006633">
    <property type="term" value="P:fatty acid biosynthetic process"/>
    <property type="evidence" value="ECO:0007669"/>
    <property type="project" value="UniProtKB-UniRule"/>
</dbReference>
<dbReference type="NCBIfam" id="TIGR00182">
    <property type="entry name" value="plsX"/>
    <property type="match status" value="1"/>
</dbReference>
<evidence type="ECO:0000313" key="12">
    <source>
        <dbReference type="Proteomes" id="UP000062160"/>
    </source>
</evidence>
<dbReference type="Proteomes" id="UP000062160">
    <property type="component" value="Unassembled WGS sequence"/>
</dbReference>
<evidence type="ECO:0000313" key="11">
    <source>
        <dbReference type="EMBL" id="GAQ26300.1"/>
    </source>
</evidence>
<organism evidence="11">
    <name type="scientific">Tepidanaerobacter syntrophicus</name>
    <dbReference type="NCBI Taxonomy" id="224999"/>
    <lineage>
        <taxon>Bacteria</taxon>
        <taxon>Bacillati</taxon>
        <taxon>Bacillota</taxon>
        <taxon>Clostridia</taxon>
        <taxon>Thermosediminibacterales</taxon>
        <taxon>Tepidanaerobacteraceae</taxon>
        <taxon>Tepidanaerobacter</taxon>
    </lineage>
</organism>
<keyword evidence="6 10" id="KW-0594">Phospholipid biosynthesis</keyword>
<evidence type="ECO:0000256" key="8">
    <source>
        <dbReference type="ARBA" id="ARBA00024069"/>
    </source>
</evidence>
<dbReference type="UniPathway" id="UPA00085"/>
<keyword evidence="11" id="KW-0012">Acyltransferase</keyword>
<protein>
    <recommendedName>
        <fullName evidence="8 10">Phosphate acyltransferase</fullName>
        <ecNumber evidence="8 10">2.3.1.274</ecNumber>
    </recommendedName>
    <alternativeName>
        <fullName evidence="10">Acyl-ACP phosphotransacylase</fullName>
    </alternativeName>
    <alternativeName>
        <fullName evidence="10">Acyl-[acyl-carrier-protein]--phosphate acyltransferase</fullName>
    </alternativeName>
    <alternativeName>
        <fullName evidence="10">Phosphate-acyl-ACP acyltransferase</fullName>
    </alternativeName>
</protein>
<evidence type="ECO:0000256" key="7">
    <source>
        <dbReference type="ARBA" id="ARBA00023264"/>
    </source>
</evidence>
<dbReference type="OrthoDB" id="9806408at2"/>
<dbReference type="RefSeq" id="WP_059034250.1">
    <property type="nucleotide sequence ID" value="NZ_BSDN01000004.1"/>
</dbReference>
<keyword evidence="4 10" id="KW-0808">Transferase</keyword>
<accession>A0A0U9HLL6</accession>
<comment type="function">
    <text evidence="10">Catalyzes the reversible formation of acyl-phosphate (acyl-PO(4)) from acyl-[acyl-carrier-protein] (acyl-ACP). This enzyme utilizes acyl-ACP as fatty acyl donor, but not acyl-CoA.</text>
</comment>
<name>A0A0U9HLL6_9FIRM</name>
<dbReference type="Pfam" id="PF02504">
    <property type="entry name" value="FA_synthesis"/>
    <property type="match status" value="1"/>
</dbReference>
<dbReference type="GO" id="GO:0008654">
    <property type="term" value="P:phospholipid biosynthetic process"/>
    <property type="evidence" value="ECO:0007669"/>
    <property type="project" value="UniProtKB-KW"/>
</dbReference>
<gene>
    <name evidence="10" type="primary">plsX</name>
    <name evidence="11" type="ORF">TSYNT_9564</name>
</gene>
<comment type="subcellular location">
    <subcellularLocation>
        <location evidence="10">Cytoplasm</location>
    </subcellularLocation>
    <text evidence="10">Associated with the membrane possibly through PlsY.</text>
</comment>
<dbReference type="EC" id="2.3.1.274" evidence="8 10"/>
<dbReference type="AlphaFoldDB" id="A0A0U9HLL6"/>
<evidence type="ECO:0000256" key="1">
    <source>
        <dbReference type="ARBA" id="ARBA00001232"/>
    </source>
</evidence>
<comment type="pathway">
    <text evidence="10">Lipid metabolism; phospholipid metabolism.</text>
</comment>
<dbReference type="GO" id="GO:0005737">
    <property type="term" value="C:cytoplasm"/>
    <property type="evidence" value="ECO:0007669"/>
    <property type="project" value="UniProtKB-SubCell"/>
</dbReference>
<evidence type="ECO:0000256" key="4">
    <source>
        <dbReference type="ARBA" id="ARBA00022679"/>
    </source>
</evidence>
<sequence length="332" mass="35882">MKIIVDAMGGDKAPEEVVKGALNASNNPEIEIILVGDEKKIRPYLKDSDKNIEIVNAQEVITYDEQPVNAIRKKKDSSIVKGLKMLKDKKAQAMVSAGSTGALMAGGLLILGRLEGIDRPAIATLCPTAKGPILMLDIGANSEVKPKNLVQFAVMGSIYSKEILNKYNPTVGLLNIGTEEEKGNSVVKTAYSELKQISSVNFKGNIEARNIFDGDFDVVVCDGFTGNIFLKTVEGFGMYIFHQLKNEIKKSPRYLAGAALLKPAIEKIRSSMDYSEYGGAMFLGIDGVLVKCHGSSDSKAIENGINVAYNSVISSINEKLREGLKSVTEKGE</sequence>
<dbReference type="InterPro" id="IPR003664">
    <property type="entry name" value="FA_synthesis"/>
</dbReference>
<evidence type="ECO:0000256" key="5">
    <source>
        <dbReference type="ARBA" id="ARBA00023098"/>
    </source>
</evidence>
<dbReference type="STRING" id="224999.GCA_001485475_02344"/>
<keyword evidence="12" id="KW-1185">Reference proteome</keyword>
<dbReference type="PIRSF" id="PIRSF002465">
    <property type="entry name" value="Phsphlp_syn_PlsX"/>
    <property type="match status" value="1"/>
</dbReference>
<dbReference type="SUPFAM" id="SSF53659">
    <property type="entry name" value="Isocitrate/Isopropylmalate dehydrogenase-like"/>
    <property type="match status" value="1"/>
</dbReference>
<comment type="catalytic activity">
    <reaction evidence="1 10">
        <text>a fatty acyl-[ACP] + phosphate = an acyl phosphate + holo-[ACP]</text>
        <dbReference type="Rhea" id="RHEA:42292"/>
        <dbReference type="Rhea" id="RHEA-COMP:9685"/>
        <dbReference type="Rhea" id="RHEA-COMP:14125"/>
        <dbReference type="ChEBI" id="CHEBI:43474"/>
        <dbReference type="ChEBI" id="CHEBI:59918"/>
        <dbReference type="ChEBI" id="CHEBI:64479"/>
        <dbReference type="ChEBI" id="CHEBI:138651"/>
        <dbReference type="EC" id="2.3.1.274"/>
    </reaction>
</comment>
<proteinExistence type="inferred from homology"/>
<comment type="subunit">
    <text evidence="9 10">Homodimer. Probably interacts with PlsY.</text>
</comment>
<dbReference type="PANTHER" id="PTHR30100">
    <property type="entry name" value="FATTY ACID/PHOSPHOLIPID SYNTHESIS PROTEIN PLSX"/>
    <property type="match status" value="1"/>
</dbReference>
<dbReference type="InterPro" id="IPR012281">
    <property type="entry name" value="Phospholipid_synth_PlsX-like"/>
</dbReference>
<evidence type="ECO:0000256" key="6">
    <source>
        <dbReference type="ARBA" id="ARBA00023209"/>
    </source>
</evidence>